<dbReference type="AlphaFoldDB" id="A0A5J6MFB9"/>
<name>A0A5J6MFB9_9PROT</name>
<dbReference type="RefSeq" id="WP_151175441.1">
    <property type="nucleotide sequence ID" value="NZ_CP042906.1"/>
</dbReference>
<organism evidence="1 2">
    <name type="scientific">Hypericibacter terrae</name>
    <dbReference type="NCBI Taxonomy" id="2602015"/>
    <lineage>
        <taxon>Bacteria</taxon>
        <taxon>Pseudomonadati</taxon>
        <taxon>Pseudomonadota</taxon>
        <taxon>Alphaproteobacteria</taxon>
        <taxon>Rhodospirillales</taxon>
        <taxon>Dongiaceae</taxon>
        <taxon>Hypericibacter</taxon>
    </lineage>
</organism>
<reference evidence="1 2" key="1">
    <citation type="submission" date="2019-08" db="EMBL/GenBank/DDBJ databases">
        <title>Hyperibacter terrae gen. nov., sp. nov. and Hyperibacter viscosus sp. nov., two new members in the family Rhodospirillaceae isolated from the rhizosphere of Hypericum perforatum.</title>
        <authorList>
            <person name="Noviana Z."/>
        </authorList>
    </citation>
    <scope>NUCLEOTIDE SEQUENCE [LARGE SCALE GENOMIC DNA]</scope>
    <source>
        <strain evidence="1 2">R5913</strain>
    </source>
</reference>
<proteinExistence type="predicted"/>
<accession>A0A5J6MFB9</accession>
<protein>
    <submittedName>
        <fullName evidence="1">Uncharacterized protein</fullName>
    </submittedName>
</protein>
<dbReference type="Proteomes" id="UP000326202">
    <property type="component" value="Chromosome"/>
</dbReference>
<dbReference type="OrthoDB" id="9841393at2"/>
<sequence>MTDPNDTARTAALWMMHSAALSRLLRANGRDDHADQLEAALSEVGNILTAKVGEDAFTDAMDWASAQLWDQQGFLPQSTARH</sequence>
<evidence type="ECO:0000313" key="1">
    <source>
        <dbReference type="EMBL" id="QEX14940.1"/>
    </source>
</evidence>
<evidence type="ECO:0000313" key="2">
    <source>
        <dbReference type="Proteomes" id="UP000326202"/>
    </source>
</evidence>
<keyword evidence="2" id="KW-1185">Reference proteome</keyword>
<dbReference type="KEGG" id="htq:FRZ44_02160"/>
<dbReference type="EMBL" id="CP042906">
    <property type="protein sequence ID" value="QEX14940.1"/>
    <property type="molecule type" value="Genomic_DNA"/>
</dbReference>
<gene>
    <name evidence="1" type="ORF">FRZ44_02160</name>
</gene>